<evidence type="ECO:0000259" key="3">
    <source>
        <dbReference type="PROSITE" id="PS51898"/>
    </source>
</evidence>
<dbReference type="InterPro" id="IPR050090">
    <property type="entry name" value="Tyrosine_recombinase_XerCD"/>
</dbReference>
<dbReference type="EMBL" id="JAPFCC010000001">
    <property type="protein sequence ID" value="MCW7556010.1"/>
    <property type="molecule type" value="Genomic_DNA"/>
</dbReference>
<dbReference type="InterPro" id="IPR013762">
    <property type="entry name" value="Integrase-like_cat_sf"/>
</dbReference>
<comment type="caution">
    <text evidence="4">The sequence shown here is derived from an EMBL/GenBank/DDBJ whole genome shotgun (WGS) entry which is preliminary data.</text>
</comment>
<gene>
    <name evidence="4" type="primary">gmtY</name>
    <name evidence="4" type="ORF">NX722_00210</name>
    <name evidence="5" type="ORF">NX722_25950</name>
</gene>
<dbReference type="EMBL" id="JAPFCC010000001">
    <property type="protein sequence ID" value="MCW7551105.1"/>
    <property type="molecule type" value="Genomic_DNA"/>
</dbReference>
<feature type="domain" description="Tyr recombinase" evidence="3">
    <location>
        <begin position="191"/>
        <end position="437"/>
    </location>
</feature>
<sequence>MKTRARVVTDNTGFELELPVLVSKDGVLEPLLDYLLVNQHNRSNSWCERVVHGAYLLMQYIEANQSCFSSPKSLFESFVRHLYSGTIDNDGYDPSGLYWLPASTQTVNGLINSLTGLTDYLADNIENLKSMNPNRMASRFEERLNYAAWYRRNQEDFLGHIKDKSISSTSLRARNIMGKRLLVVSSHTATQFPENIFKDFFVNGIGANKDPRSAIRNQLILLMLHFTGCRESEALHLWINDVLIDPLNSESVSIRIYHPEEGKAPDNWVGSQGQTHRAAYLRERYLITPRNKILGTKKVGWKCRVMDHSDKYIQLYWFPTKAGVLFNKLWRMYIKYLAVTDRLHPYAFVSFSKKNIGAALTLNAFNDAYKRGLIRIGKAPSKEAGLTPHSHRHSMGRRLERAGVHPRIIQKVLHHVSIESQDIYTAPSLEDISQSLNKANSIIESEGIDNTTNQRQSDWDELMKVYAD</sequence>
<reference evidence="4 6" key="1">
    <citation type="submission" date="2022-10" db="EMBL/GenBank/DDBJ databases">
        <title>High-quality genome sequences of two octocoral-associated bacteria, Endozoicomonas euniceicola EF212 and Endozoicomonas gorgoniicola PS125.</title>
        <authorList>
            <person name="Chiou Y.-J."/>
            <person name="Chen Y.-H."/>
        </authorList>
    </citation>
    <scope>NUCLEOTIDE SEQUENCE [LARGE SCALE GENOMIC DNA]</scope>
    <source>
        <strain evidence="4 6">PS125</strain>
    </source>
</reference>
<dbReference type="Pfam" id="PF00589">
    <property type="entry name" value="Phage_integrase"/>
    <property type="match status" value="1"/>
</dbReference>
<evidence type="ECO:0000313" key="4">
    <source>
        <dbReference type="EMBL" id="MCW7551105.1"/>
    </source>
</evidence>
<proteinExistence type="predicted"/>
<dbReference type="PANTHER" id="PTHR30349:SF90">
    <property type="entry name" value="TYROSINE RECOMBINASE XERD"/>
    <property type="match status" value="1"/>
</dbReference>
<dbReference type="CDD" id="cd00397">
    <property type="entry name" value="DNA_BRE_C"/>
    <property type="match status" value="1"/>
</dbReference>
<evidence type="ECO:0000313" key="5">
    <source>
        <dbReference type="EMBL" id="MCW7556010.1"/>
    </source>
</evidence>
<keyword evidence="6" id="KW-1185">Reference proteome</keyword>
<evidence type="ECO:0000313" key="6">
    <source>
        <dbReference type="Proteomes" id="UP001209854"/>
    </source>
</evidence>
<dbReference type="NCBIfam" id="NF040693">
    <property type="entry name" value="recomb_GmtY"/>
    <property type="match status" value="1"/>
</dbReference>
<dbReference type="PROSITE" id="PS51898">
    <property type="entry name" value="TYR_RECOMBINASE"/>
    <property type="match status" value="1"/>
</dbReference>
<dbReference type="InterPro" id="IPR011010">
    <property type="entry name" value="DNA_brk_join_enz"/>
</dbReference>
<evidence type="ECO:0000256" key="1">
    <source>
        <dbReference type="ARBA" id="ARBA00022908"/>
    </source>
</evidence>
<dbReference type="PANTHER" id="PTHR30349">
    <property type="entry name" value="PHAGE INTEGRASE-RELATED"/>
    <property type="match status" value="1"/>
</dbReference>
<keyword evidence="1" id="KW-0229">DNA integration</keyword>
<name>A0ABT3MP01_9GAMM</name>
<organism evidence="4 6">
    <name type="scientific">Endozoicomonas gorgoniicola</name>
    <dbReference type="NCBI Taxonomy" id="1234144"/>
    <lineage>
        <taxon>Bacteria</taxon>
        <taxon>Pseudomonadati</taxon>
        <taxon>Pseudomonadota</taxon>
        <taxon>Gammaproteobacteria</taxon>
        <taxon>Oceanospirillales</taxon>
        <taxon>Endozoicomonadaceae</taxon>
        <taxon>Endozoicomonas</taxon>
    </lineage>
</organism>
<protein>
    <submittedName>
        <fullName evidence="4">Gamma-mobile-trio recombinase GmtY</fullName>
    </submittedName>
</protein>
<keyword evidence="2" id="KW-0233">DNA recombination</keyword>
<dbReference type="SUPFAM" id="SSF56349">
    <property type="entry name" value="DNA breaking-rejoining enzymes"/>
    <property type="match status" value="1"/>
</dbReference>
<dbReference type="Gene3D" id="1.10.443.10">
    <property type="entry name" value="Intergrase catalytic core"/>
    <property type="match status" value="1"/>
</dbReference>
<dbReference type="Proteomes" id="UP001209854">
    <property type="component" value="Unassembled WGS sequence"/>
</dbReference>
<dbReference type="RefSeq" id="WP_265442320.1">
    <property type="nucleotide sequence ID" value="NZ_JAPFCC010000001.1"/>
</dbReference>
<accession>A0ABT3MP01</accession>
<dbReference type="InterPro" id="IPR002104">
    <property type="entry name" value="Integrase_catalytic"/>
</dbReference>
<evidence type="ECO:0000256" key="2">
    <source>
        <dbReference type="ARBA" id="ARBA00023172"/>
    </source>
</evidence>